<dbReference type="InterPro" id="IPR017853">
    <property type="entry name" value="GH"/>
</dbReference>
<dbReference type="InterPro" id="IPR011013">
    <property type="entry name" value="Gal_mutarotase_sf_dom"/>
</dbReference>
<dbReference type="PANTHER" id="PTHR46959">
    <property type="entry name" value="SULFOQUINOVOSIDASE"/>
    <property type="match status" value="1"/>
</dbReference>
<dbReference type="InterPro" id="IPR052990">
    <property type="entry name" value="Sulfoquinovosidase_GH31"/>
</dbReference>
<evidence type="ECO:0000313" key="6">
    <source>
        <dbReference type="Proteomes" id="UP000253314"/>
    </source>
</evidence>
<dbReference type="Gene3D" id="2.60.40.1180">
    <property type="entry name" value="Golgi alpha-mannosidase II"/>
    <property type="match status" value="1"/>
</dbReference>
<dbReference type="NCBIfam" id="NF007746">
    <property type="entry name" value="PRK10426.1"/>
    <property type="match status" value="1"/>
</dbReference>
<dbReference type="InterPro" id="IPR000322">
    <property type="entry name" value="Glyco_hydro_31_TIM"/>
</dbReference>
<organism evidence="5 6">
    <name type="scientific">Bacillus taeanensis</name>
    <dbReference type="NCBI Taxonomy" id="273032"/>
    <lineage>
        <taxon>Bacteria</taxon>
        <taxon>Bacillati</taxon>
        <taxon>Bacillota</taxon>
        <taxon>Bacilli</taxon>
        <taxon>Bacillales</taxon>
        <taxon>Bacillaceae</taxon>
        <taxon>Bacillus</taxon>
    </lineage>
</organism>
<comment type="caution">
    <text evidence="5">The sequence shown here is derived from an EMBL/GenBank/DDBJ whole genome shotgun (WGS) entry which is preliminary data.</text>
</comment>
<evidence type="ECO:0000259" key="4">
    <source>
        <dbReference type="Pfam" id="PF21365"/>
    </source>
</evidence>
<dbReference type="RefSeq" id="WP_113808403.1">
    <property type="nucleotide sequence ID" value="NZ_QOCW01000039.1"/>
</dbReference>
<accession>A0A366XPC3</accession>
<dbReference type="Pfam" id="PF01055">
    <property type="entry name" value="Glyco_hydro_31_2nd"/>
    <property type="match status" value="1"/>
</dbReference>
<dbReference type="EC" id="3.2.1.20" evidence="5"/>
<evidence type="ECO:0000256" key="1">
    <source>
        <dbReference type="ARBA" id="ARBA00007806"/>
    </source>
</evidence>
<dbReference type="CDD" id="cd06594">
    <property type="entry name" value="GH31_glucosidase_YihQ"/>
    <property type="match status" value="1"/>
</dbReference>
<dbReference type="SUPFAM" id="SSF51011">
    <property type="entry name" value="Glycosyl hydrolase domain"/>
    <property type="match status" value="1"/>
</dbReference>
<evidence type="ECO:0000259" key="3">
    <source>
        <dbReference type="Pfam" id="PF01055"/>
    </source>
</evidence>
<dbReference type="GO" id="GO:0030246">
    <property type="term" value="F:carbohydrate binding"/>
    <property type="evidence" value="ECO:0007669"/>
    <property type="project" value="InterPro"/>
</dbReference>
<reference evidence="5 6" key="1">
    <citation type="submission" date="2018-07" db="EMBL/GenBank/DDBJ databases">
        <title>Lottiidibacillus patelloidae gen. nov., sp. nov., isolated from the intestinal tract of a marine limpet and the reclassification of B. taeanensis BH030017T, B. algicola KMM 3737T and B. hwajinpoensis SW-72T as genus Lottiidibacillus.</title>
        <authorList>
            <person name="Liu R."/>
            <person name="Huang Z."/>
        </authorList>
    </citation>
    <scope>NUCLEOTIDE SEQUENCE [LARGE SCALE GENOMIC DNA]</scope>
    <source>
        <strain evidence="5 6">BH030017</strain>
    </source>
</reference>
<dbReference type="InterPro" id="IPR044112">
    <property type="entry name" value="YihQ_TIM-like"/>
</dbReference>
<dbReference type="Gene3D" id="3.20.20.80">
    <property type="entry name" value="Glycosidases"/>
    <property type="match status" value="1"/>
</dbReference>
<dbReference type="SUPFAM" id="SSF74650">
    <property type="entry name" value="Galactose mutarotase-like"/>
    <property type="match status" value="1"/>
</dbReference>
<dbReference type="InterPro" id="IPR013780">
    <property type="entry name" value="Glyco_hydro_b"/>
</dbReference>
<dbReference type="AlphaFoldDB" id="A0A366XPC3"/>
<dbReference type="Pfam" id="PF21365">
    <property type="entry name" value="Glyco_hydro_31_3rd"/>
    <property type="match status" value="1"/>
</dbReference>
<feature type="domain" description="Glycosyl hydrolase family 31 C-terminal" evidence="4">
    <location>
        <begin position="582"/>
        <end position="666"/>
    </location>
</feature>
<protein>
    <submittedName>
        <fullName evidence="5">Alpha-glucosidase</fullName>
        <ecNumber evidence="5">3.2.1.20</ecNumber>
    </submittedName>
</protein>
<feature type="domain" description="Glycoside hydrolase family 31 TIM barrel" evidence="3">
    <location>
        <begin position="248"/>
        <end position="571"/>
    </location>
</feature>
<dbReference type="PANTHER" id="PTHR46959:SF2">
    <property type="entry name" value="SULFOQUINOVOSIDASE"/>
    <property type="match status" value="1"/>
</dbReference>
<dbReference type="EMBL" id="QOCW01000039">
    <property type="protein sequence ID" value="RBW67368.1"/>
    <property type="molecule type" value="Genomic_DNA"/>
</dbReference>
<dbReference type="Proteomes" id="UP000253314">
    <property type="component" value="Unassembled WGS sequence"/>
</dbReference>
<sequence>MSIKIDKKIKLQKLNDGFEISINEITVLRHTIEQPMLYVGYGEEKIDMYRGNFDIKDYVIERTALRYATVEESDDSTLIRFSKYPKGEESLIISIKEEQQRLKLEFDQKDKMINRIWLRAAADQDEKVYGCGEQLSYFNMRGKNFPLWTSEPGVGRNKTTYTTWQADVKDKAGGDYYNTNFPQPTYVSSKKYYCHVETTAYADFDFQNDSFHELQIWDIPKYVLFEAADSFVSLVEKITALFGRQPELPEWTYNGVWLGIQGGTDVVEEKLERALAKGVKVGGVWCQDWQGKRITSFGKRLMWNWRWNPEEYPNLDQKTKEWKEKGIRFLGYINPYVAIEGDLYKTASEKGYLALNEQGEDYLVDFGEFYCGVVDFTNPEAYEWYKEVIKDNLIDFGLDGWMADFGEYLPTDVVLKNGVSAKIMHNAWPAIWAKVNYEAVQESGKLGEVVYFMRAGYTGSQKYCTLLWAGDQSVNWSLDDGLASVIPAALSSGMIGCGLSHSDIGGYTSLHGNKRTKELFMRWAEMGAFTPVMRTHEGNRPDDCFQFDGDEETLEHFARMTNVYVKLAPYTKELVKMNAESGLPVQRPLFMHYEEDEKSYDIQYQYLYGSDLLVAPVYEEKKEKWSVYLPEDEWVHLWTGEEYNGGGVEVDVPLGYPAVFYRKNSVFAKLFKEVSTI</sequence>
<dbReference type="GO" id="GO:0005975">
    <property type="term" value="P:carbohydrate metabolic process"/>
    <property type="evidence" value="ECO:0007669"/>
    <property type="project" value="InterPro"/>
</dbReference>
<dbReference type="GO" id="GO:0004558">
    <property type="term" value="F:alpha-1,4-glucosidase activity"/>
    <property type="evidence" value="ECO:0007669"/>
    <property type="project" value="UniProtKB-EC"/>
</dbReference>
<gene>
    <name evidence="5" type="ORF">DS031_22470</name>
</gene>
<keyword evidence="6" id="KW-1185">Reference proteome</keyword>
<keyword evidence="2 5" id="KW-0326">Glycosidase</keyword>
<name>A0A366XPC3_9BACI</name>
<comment type="similarity">
    <text evidence="1 2">Belongs to the glycosyl hydrolase 31 family.</text>
</comment>
<dbReference type="SUPFAM" id="SSF51445">
    <property type="entry name" value="(Trans)glycosidases"/>
    <property type="match status" value="1"/>
</dbReference>
<dbReference type="InterPro" id="IPR048395">
    <property type="entry name" value="Glyco_hydro_31_C"/>
</dbReference>
<proteinExistence type="inferred from homology"/>
<dbReference type="Gene3D" id="2.60.40.1760">
    <property type="entry name" value="glycosyl hydrolase (family 31)"/>
    <property type="match status" value="1"/>
</dbReference>
<evidence type="ECO:0000313" key="5">
    <source>
        <dbReference type="EMBL" id="RBW67368.1"/>
    </source>
</evidence>
<evidence type="ECO:0000256" key="2">
    <source>
        <dbReference type="RuleBase" id="RU361185"/>
    </source>
</evidence>
<keyword evidence="2 5" id="KW-0378">Hydrolase</keyword>
<dbReference type="CDD" id="cd14752">
    <property type="entry name" value="GH31_N"/>
    <property type="match status" value="1"/>
</dbReference>
<dbReference type="OrthoDB" id="176168at2"/>